<reference evidence="2" key="1">
    <citation type="journal article" date="2018" name="Data Brief">
        <title>Genome sequence data from 17 accessions of Ensete ventricosum, a staple food crop for millions in Ethiopia.</title>
        <authorList>
            <person name="Yemataw Z."/>
            <person name="Muzemil S."/>
            <person name="Ambachew D."/>
            <person name="Tripathi L."/>
            <person name="Tesfaye K."/>
            <person name="Chala A."/>
            <person name="Farbos A."/>
            <person name="O'Neill P."/>
            <person name="Moore K."/>
            <person name="Grant M."/>
            <person name="Studholme D.J."/>
        </authorList>
    </citation>
    <scope>NUCLEOTIDE SEQUENCE [LARGE SCALE GENOMIC DNA]</scope>
    <source>
        <tissue evidence="2">Leaf</tissue>
    </source>
</reference>
<gene>
    <name evidence="2" type="ORF">BHM03_00019151</name>
</gene>
<protein>
    <submittedName>
        <fullName evidence="2">Uncharacterized protein</fullName>
    </submittedName>
</protein>
<proteinExistence type="predicted"/>
<dbReference type="EMBL" id="KV875804">
    <property type="protein sequence ID" value="RZR73010.1"/>
    <property type="molecule type" value="Genomic_DNA"/>
</dbReference>
<name>A0A445MFH9_ENSVE</name>
<evidence type="ECO:0000313" key="2">
    <source>
        <dbReference type="EMBL" id="RZR73010.1"/>
    </source>
</evidence>
<sequence>MSPSERPMGEESPTGDVLSPRGEKDRGDCAYRSVPGTIPYRDKLGTLVHTDTANLGYKSIVHTEITQLFIGL</sequence>
<feature type="region of interest" description="Disordered" evidence="1">
    <location>
        <begin position="1"/>
        <end position="33"/>
    </location>
</feature>
<dbReference type="Proteomes" id="UP000290560">
    <property type="component" value="Unassembled WGS sequence"/>
</dbReference>
<evidence type="ECO:0000256" key="1">
    <source>
        <dbReference type="SAM" id="MobiDB-lite"/>
    </source>
</evidence>
<accession>A0A445MFH9</accession>
<organism evidence="2">
    <name type="scientific">Ensete ventricosum</name>
    <name type="common">Abyssinian banana</name>
    <name type="synonym">Musa ensete</name>
    <dbReference type="NCBI Taxonomy" id="4639"/>
    <lineage>
        <taxon>Eukaryota</taxon>
        <taxon>Viridiplantae</taxon>
        <taxon>Streptophyta</taxon>
        <taxon>Embryophyta</taxon>
        <taxon>Tracheophyta</taxon>
        <taxon>Spermatophyta</taxon>
        <taxon>Magnoliopsida</taxon>
        <taxon>Liliopsida</taxon>
        <taxon>Zingiberales</taxon>
        <taxon>Musaceae</taxon>
        <taxon>Ensete</taxon>
    </lineage>
</organism>
<dbReference type="AlphaFoldDB" id="A0A445MFH9"/>